<evidence type="ECO:0000256" key="5">
    <source>
        <dbReference type="ARBA" id="ARBA00005884"/>
    </source>
</evidence>
<dbReference type="Pfam" id="PF01485">
    <property type="entry name" value="IBR"/>
    <property type="match status" value="2"/>
</dbReference>
<feature type="compositionally biased region" description="Low complexity" evidence="14">
    <location>
        <begin position="24"/>
        <end position="35"/>
    </location>
</feature>
<dbReference type="AlphaFoldDB" id="A0A498HW19"/>
<dbReference type="FunFam" id="3.30.40.10:FF:000230">
    <property type="entry name" value="RBR-type E3 ubiquitin transferase"/>
    <property type="match status" value="1"/>
</dbReference>
<dbReference type="PROSITE" id="PS50089">
    <property type="entry name" value="ZF_RING_2"/>
    <property type="match status" value="1"/>
</dbReference>
<dbReference type="EMBL" id="RDQH01000341">
    <property type="protein sequence ID" value="RXH74859.1"/>
    <property type="molecule type" value="Genomic_DNA"/>
</dbReference>
<accession>A0A498HW19</accession>
<feature type="domain" description="RING-type" evidence="15">
    <location>
        <begin position="126"/>
        <end position="172"/>
    </location>
</feature>
<dbReference type="InterPro" id="IPR044066">
    <property type="entry name" value="TRIAD_supradom"/>
</dbReference>
<comment type="function">
    <text evidence="3">Might act as an E3 ubiquitin-protein ligase, or as part of E3 complex, which accepts ubiquitin from specific E2 ubiquitin-conjugating enzymes and then transfers it to substrates.</text>
</comment>
<dbReference type="GO" id="GO:0061630">
    <property type="term" value="F:ubiquitin protein ligase activity"/>
    <property type="evidence" value="ECO:0007669"/>
    <property type="project" value="UniProtKB-EC"/>
</dbReference>
<dbReference type="SUPFAM" id="SSF57850">
    <property type="entry name" value="RING/U-box"/>
    <property type="match status" value="3"/>
</dbReference>
<comment type="similarity">
    <text evidence="5">Belongs to the RBR family. Ariadne subfamily.</text>
</comment>
<evidence type="ECO:0000256" key="14">
    <source>
        <dbReference type="SAM" id="MobiDB-lite"/>
    </source>
</evidence>
<name>A0A498HW19_MALDO</name>
<dbReference type="Gene3D" id="2.20.25.20">
    <property type="match status" value="1"/>
</dbReference>
<dbReference type="InterPro" id="IPR017907">
    <property type="entry name" value="Znf_RING_CS"/>
</dbReference>
<keyword evidence="11" id="KW-0833">Ubl conjugation pathway</keyword>
<evidence type="ECO:0000256" key="13">
    <source>
        <dbReference type="PROSITE-ProRule" id="PRU00175"/>
    </source>
</evidence>
<comment type="caution">
    <text evidence="17">The sequence shown here is derived from an EMBL/GenBank/DDBJ whole genome shotgun (WGS) entry which is preliminary data.</text>
</comment>
<dbReference type="CDD" id="cd22582">
    <property type="entry name" value="BRcat_RBR_unk"/>
    <property type="match status" value="1"/>
</dbReference>
<dbReference type="Gene3D" id="1.20.120.1750">
    <property type="match status" value="1"/>
</dbReference>
<dbReference type="InterPro" id="IPR013083">
    <property type="entry name" value="Znf_RING/FYVE/PHD"/>
</dbReference>
<evidence type="ECO:0000256" key="4">
    <source>
        <dbReference type="ARBA" id="ARBA00004906"/>
    </source>
</evidence>
<organism evidence="17 18">
    <name type="scientific">Malus domestica</name>
    <name type="common">Apple</name>
    <name type="synonym">Pyrus malus</name>
    <dbReference type="NCBI Taxonomy" id="3750"/>
    <lineage>
        <taxon>Eukaryota</taxon>
        <taxon>Viridiplantae</taxon>
        <taxon>Streptophyta</taxon>
        <taxon>Embryophyta</taxon>
        <taxon>Tracheophyta</taxon>
        <taxon>Spermatophyta</taxon>
        <taxon>Magnoliopsida</taxon>
        <taxon>eudicotyledons</taxon>
        <taxon>Gunneridae</taxon>
        <taxon>Pentapetalae</taxon>
        <taxon>rosids</taxon>
        <taxon>fabids</taxon>
        <taxon>Rosales</taxon>
        <taxon>Rosaceae</taxon>
        <taxon>Amygdaloideae</taxon>
        <taxon>Maleae</taxon>
        <taxon>Malus</taxon>
    </lineage>
</organism>
<dbReference type="CDD" id="cd22584">
    <property type="entry name" value="Rcat_RBR_unk"/>
    <property type="match status" value="1"/>
</dbReference>
<evidence type="ECO:0000313" key="18">
    <source>
        <dbReference type="Proteomes" id="UP000290289"/>
    </source>
</evidence>
<dbReference type="STRING" id="3750.A0A498HW19"/>
<sequence length="327" mass="37361">MENPLSSHSHIPNFDMEDDAVSFTPTSRTPSTIPINVDDDDDGDGDLRSITASLLKSASKPTEASNFIDLSEETLDFYDGDDELRILRFKPSNTPFGKRRKKTFSDFSVTESGQSSNSKSVPDFVCEICVDHKSGIELFRIENCSHGYCTDCMVKYVASKLQENITSIRCPVPDCIGLLEPEYCRPILPPEVFDRWGTAMCEAVILGSEKFYCPYKDCSAMLIDDGSEVVRQSECPNCWRMFCAHCKVPWHEGIECEEFVKLNKEDIMLMNLAQKKQWRRCPNCRFYVEKSVGCMFMMCRCRTAFCYNCGDLMNNNHTHNCRRSNRN</sequence>
<keyword evidence="7" id="KW-0808">Transferase</keyword>
<keyword evidence="9" id="KW-0677">Repeat</keyword>
<dbReference type="GO" id="GO:0016567">
    <property type="term" value="P:protein ubiquitination"/>
    <property type="evidence" value="ECO:0007669"/>
    <property type="project" value="UniProtKB-UniPathway"/>
</dbReference>
<keyword evidence="8" id="KW-0479">Metal-binding</keyword>
<evidence type="ECO:0000259" key="16">
    <source>
        <dbReference type="PROSITE" id="PS51873"/>
    </source>
</evidence>
<evidence type="ECO:0000256" key="3">
    <source>
        <dbReference type="ARBA" id="ARBA00003976"/>
    </source>
</evidence>
<gene>
    <name evidence="17" type="ORF">DVH24_029580</name>
</gene>
<feature type="compositionally biased region" description="Polar residues" evidence="14">
    <location>
        <begin position="1"/>
        <end position="10"/>
    </location>
</feature>
<dbReference type="EC" id="2.3.2.31" evidence="6"/>
<evidence type="ECO:0000256" key="7">
    <source>
        <dbReference type="ARBA" id="ARBA00022679"/>
    </source>
</evidence>
<comment type="catalytic activity">
    <reaction evidence="1">
        <text>[E2 ubiquitin-conjugating enzyme]-S-ubiquitinyl-L-cysteine + [acceptor protein]-L-lysine = [E2 ubiquitin-conjugating enzyme]-L-cysteine + [acceptor protein]-N(6)-ubiquitinyl-L-lysine.</text>
        <dbReference type="EC" id="2.3.2.31"/>
    </reaction>
</comment>
<keyword evidence="12" id="KW-0862">Zinc</keyword>
<dbReference type="PROSITE" id="PS00518">
    <property type="entry name" value="ZF_RING_1"/>
    <property type="match status" value="1"/>
</dbReference>
<dbReference type="SMART" id="SM00647">
    <property type="entry name" value="IBR"/>
    <property type="match status" value="2"/>
</dbReference>
<evidence type="ECO:0000256" key="8">
    <source>
        <dbReference type="ARBA" id="ARBA00022723"/>
    </source>
</evidence>
<feature type="region of interest" description="Disordered" evidence="14">
    <location>
        <begin position="1"/>
        <end position="44"/>
    </location>
</feature>
<dbReference type="PROSITE" id="PS51873">
    <property type="entry name" value="TRIAD"/>
    <property type="match status" value="1"/>
</dbReference>
<reference evidence="17 18" key="1">
    <citation type="submission" date="2018-10" db="EMBL/GenBank/DDBJ databases">
        <title>A high-quality apple genome assembly.</title>
        <authorList>
            <person name="Hu J."/>
        </authorList>
    </citation>
    <scope>NUCLEOTIDE SEQUENCE [LARGE SCALE GENOMIC DNA]</scope>
    <source>
        <strain evidence="18">cv. HFTH1</strain>
        <tissue evidence="17">Young leaf</tissue>
    </source>
</reference>
<keyword evidence="18" id="KW-1185">Reference proteome</keyword>
<dbReference type="InterPro" id="IPR031127">
    <property type="entry name" value="E3_UB_ligase_RBR"/>
</dbReference>
<proteinExistence type="inferred from homology"/>
<evidence type="ECO:0000256" key="2">
    <source>
        <dbReference type="ARBA" id="ARBA00001947"/>
    </source>
</evidence>
<feature type="domain" description="RING-type" evidence="16">
    <location>
        <begin position="122"/>
        <end position="325"/>
    </location>
</feature>
<protein>
    <recommendedName>
        <fullName evidence="6">RBR-type E3 ubiquitin transferase</fullName>
        <ecNumber evidence="6">2.3.2.31</ecNumber>
    </recommendedName>
</protein>
<dbReference type="PANTHER" id="PTHR11685">
    <property type="entry name" value="RBR FAMILY RING FINGER AND IBR DOMAIN-CONTAINING"/>
    <property type="match status" value="1"/>
</dbReference>
<evidence type="ECO:0000256" key="10">
    <source>
        <dbReference type="ARBA" id="ARBA00022771"/>
    </source>
</evidence>
<comment type="pathway">
    <text evidence="4">Protein modification; protein ubiquitination.</text>
</comment>
<dbReference type="GO" id="GO:0008270">
    <property type="term" value="F:zinc ion binding"/>
    <property type="evidence" value="ECO:0007669"/>
    <property type="project" value="UniProtKB-KW"/>
</dbReference>
<dbReference type="Proteomes" id="UP000290289">
    <property type="component" value="Chromosome 15"/>
</dbReference>
<comment type="cofactor">
    <cofactor evidence="2">
        <name>Zn(2+)</name>
        <dbReference type="ChEBI" id="CHEBI:29105"/>
    </cofactor>
</comment>
<dbReference type="InterPro" id="IPR002867">
    <property type="entry name" value="IBR_dom"/>
</dbReference>
<dbReference type="UniPathway" id="UPA00143"/>
<keyword evidence="10 13" id="KW-0863">Zinc-finger</keyword>
<evidence type="ECO:0000256" key="12">
    <source>
        <dbReference type="ARBA" id="ARBA00022833"/>
    </source>
</evidence>
<evidence type="ECO:0000259" key="15">
    <source>
        <dbReference type="PROSITE" id="PS50089"/>
    </source>
</evidence>
<evidence type="ECO:0000313" key="17">
    <source>
        <dbReference type="EMBL" id="RXH74859.1"/>
    </source>
</evidence>
<dbReference type="InterPro" id="IPR001841">
    <property type="entry name" value="Znf_RING"/>
</dbReference>
<evidence type="ECO:0000256" key="1">
    <source>
        <dbReference type="ARBA" id="ARBA00001798"/>
    </source>
</evidence>
<evidence type="ECO:0000256" key="9">
    <source>
        <dbReference type="ARBA" id="ARBA00022737"/>
    </source>
</evidence>
<evidence type="ECO:0000256" key="6">
    <source>
        <dbReference type="ARBA" id="ARBA00012251"/>
    </source>
</evidence>
<evidence type="ECO:0000256" key="11">
    <source>
        <dbReference type="ARBA" id="ARBA00022786"/>
    </source>
</evidence>
<dbReference type="Gene3D" id="3.30.40.10">
    <property type="entry name" value="Zinc/RING finger domain, C3HC4 (zinc finger)"/>
    <property type="match status" value="1"/>
</dbReference>